<dbReference type="EMBL" id="UINC01012728">
    <property type="protein sequence ID" value="SVA55409.1"/>
    <property type="molecule type" value="Genomic_DNA"/>
</dbReference>
<dbReference type="AlphaFoldDB" id="A0A381WSC1"/>
<dbReference type="Gene3D" id="3.10.310.10">
    <property type="entry name" value="Diaminopimelate Epimerase, Chain A, domain 1"/>
    <property type="match status" value="1"/>
</dbReference>
<dbReference type="SUPFAM" id="SSF54506">
    <property type="entry name" value="Diaminopimelate epimerase-like"/>
    <property type="match status" value="1"/>
</dbReference>
<dbReference type="Pfam" id="PF02567">
    <property type="entry name" value="PhzC-PhzF"/>
    <property type="match status" value="1"/>
</dbReference>
<dbReference type="InterPro" id="IPR003719">
    <property type="entry name" value="Phenazine_PhzF-like"/>
</dbReference>
<evidence type="ECO:0008006" key="4">
    <source>
        <dbReference type="Google" id="ProtNLM"/>
    </source>
</evidence>
<evidence type="ECO:0000256" key="1">
    <source>
        <dbReference type="ARBA" id="ARBA00008270"/>
    </source>
</evidence>
<dbReference type="PANTHER" id="PTHR13774">
    <property type="entry name" value="PHENAZINE BIOSYNTHESIS PROTEIN"/>
    <property type="match status" value="1"/>
</dbReference>
<sequence>MLSQAGIPILQIDAFADEPFTGNPAAVCLPDVEPPAGWMQQVAAEMNLSE</sequence>
<protein>
    <recommendedName>
        <fullName evidence="4">PhzF family phenazine biosynthesis protein</fullName>
    </recommendedName>
</protein>
<gene>
    <name evidence="3" type="ORF">METZ01_LOCUS108263</name>
</gene>
<comment type="similarity">
    <text evidence="1">Belongs to the PhzF family.</text>
</comment>
<keyword evidence="2" id="KW-0413">Isomerase</keyword>
<dbReference type="GO" id="GO:0016853">
    <property type="term" value="F:isomerase activity"/>
    <property type="evidence" value="ECO:0007669"/>
    <property type="project" value="UniProtKB-KW"/>
</dbReference>
<reference evidence="3" key="1">
    <citation type="submission" date="2018-05" db="EMBL/GenBank/DDBJ databases">
        <authorList>
            <person name="Lanie J.A."/>
            <person name="Ng W.-L."/>
            <person name="Kazmierczak K.M."/>
            <person name="Andrzejewski T.M."/>
            <person name="Davidsen T.M."/>
            <person name="Wayne K.J."/>
            <person name="Tettelin H."/>
            <person name="Glass J.I."/>
            <person name="Rusch D."/>
            <person name="Podicherti R."/>
            <person name="Tsui H.-C.T."/>
            <person name="Winkler M.E."/>
        </authorList>
    </citation>
    <scope>NUCLEOTIDE SEQUENCE</scope>
</reference>
<organism evidence="3">
    <name type="scientific">marine metagenome</name>
    <dbReference type="NCBI Taxonomy" id="408172"/>
    <lineage>
        <taxon>unclassified sequences</taxon>
        <taxon>metagenomes</taxon>
        <taxon>ecological metagenomes</taxon>
    </lineage>
</organism>
<accession>A0A381WSC1</accession>
<feature type="non-terminal residue" evidence="3">
    <location>
        <position position="50"/>
    </location>
</feature>
<evidence type="ECO:0000313" key="3">
    <source>
        <dbReference type="EMBL" id="SVA55409.1"/>
    </source>
</evidence>
<dbReference type="PANTHER" id="PTHR13774:SF17">
    <property type="entry name" value="PHENAZINE BIOSYNTHESIS-LIKE DOMAIN-CONTAINING PROTEIN"/>
    <property type="match status" value="1"/>
</dbReference>
<name>A0A381WSC1_9ZZZZ</name>
<proteinExistence type="inferred from homology"/>
<evidence type="ECO:0000256" key="2">
    <source>
        <dbReference type="ARBA" id="ARBA00023235"/>
    </source>
</evidence>
<dbReference type="GO" id="GO:0005737">
    <property type="term" value="C:cytoplasm"/>
    <property type="evidence" value="ECO:0007669"/>
    <property type="project" value="TreeGrafter"/>
</dbReference>